<dbReference type="EMBL" id="PDJZ01000004">
    <property type="protein sequence ID" value="RXJ84757.1"/>
    <property type="molecule type" value="Genomic_DNA"/>
</dbReference>
<evidence type="ECO:0000256" key="1">
    <source>
        <dbReference type="ARBA" id="ARBA00022908"/>
    </source>
</evidence>
<keyword evidence="3" id="KW-0233">DNA recombination</keyword>
<dbReference type="SUPFAM" id="SSF53041">
    <property type="entry name" value="Resolvase-like"/>
    <property type="match status" value="1"/>
</dbReference>
<accession>A0A4Q0ZEC3</accession>
<evidence type="ECO:0000256" key="2">
    <source>
        <dbReference type="ARBA" id="ARBA00023125"/>
    </source>
</evidence>
<evidence type="ECO:0000313" key="7">
    <source>
        <dbReference type="EMBL" id="RXJ84757.1"/>
    </source>
</evidence>
<evidence type="ECO:0000313" key="8">
    <source>
        <dbReference type="Proteomes" id="UP000290870"/>
    </source>
</evidence>
<dbReference type="PROSITE" id="PS00397">
    <property type="entry name" value="RECOMBINASES_1"/>
    <property type="match status" value="1"/>
</dbReference>
<reference evidence="7 8" key="1">
    <citation type="submission" date="2017-10" db="EMBL/GenBank/DDBJ databases">
        <title>Genomics of the genus Arcobacter.</title>
        <authorList>
            <person name="Perez-Cataluna A."/>
            <person name="Figueras M.J."/>
        </authorList>
    </citation>
    <scope>NUCLEOTIDE SEQUENCE [LARGE SCALE GENOMIC DNA]</scope>
    <source>
        <strain evidence="7 8">F26</strain>
    </source>
</reference>
<dbReference type="Pfam" id="PF00239">
    <property type="entry name" value="Resolvase"/>
    <property type="match status" value="1"/>
</dbReference>
<comment type="caution">
    <text evidence="7">The sequence shown here is derived from an EMBL/GenBank/DDBJ whole genome shotgun (WGS) entry which is preliminary data.</text>
</comment>
<dbReference type="SMART" id="SM00857">
    <property type="entry name" value="Resolvase"/>
    <property type="match status" value="1"/>
</dbReference>
<dbReference type="PANTHER" id="PTHR30461:SF19">
    <property type="entry name" value="SITE-SPECIFIC RECOMBINASE RESOLVASE FAMILY"/>
    <property type="match status" value="1"/>
</dbReference>
<dbReference type="AlphaFoldDB" id="A0A4Q0ZEC3"/>
<dbReference type="OrthoDB" id="9797501at2"/>
<keyword evidence="2" id="KW-0238">DNA-binding</keyword>
<dbReference type="InterPro" id="IPR050639">
    <property type="entry name" value="SSR_resolvase"/>
</dbReference>
<dbReference type="GO" id="GO:0015074">
    <property type="term" value="P:DNA integration"/>
    <property type="evidence" value="ECO:0007669"/>
    <property type="project" value="UniProtKB-KW"/>
</dbReference>
<evidence type="ECO:0000259" key="6">
    <source>
        <dbReference type="PROSITE" id="PS51736"/>
    </source>
</evidence>
<dbReference type="GO" id="GO:0000150">
    <property type="term" value="F:DNA strand exchange activity"/>
    <property type="evidence" value="ECO:0007669"/>
    <property type="project" value="InterPro"/>
</dbReference>
<dbReference type="PROSITE" id="PS51736">
    <property type="entry name" value="RECOMBINASES_3"/>
    <property type="match status" value="1"/>
</dbReference>
<sequence>MTIGYLRVSTDRQTVENQKSEIRAYCNDKLKITVDDWIEVVMSSRKDLRDRKIDELLSVLSKDDKVVVSELSRLGRSTQEVLQTIERLMNLQVELHIIKHNLVINPNNKNDFISKAMITLFGLFAELERDLISQRTKEALKSRKEQGVKLGKPEGTLQKSKYDEHKDRIIELKNLGLSLNKIVSNHLEPVMGKGNCSVQSLSTYITKRGL</sequence>
<evidence type="ECO:0000256" key="3">
    <source>
        <dbReference type="ARBA" id="ARBA00023172"/>
    </source>
</evidence>
<feature type="active site" description="O-(5'-phospho-DNA)-serine intermediate" evidence="4 5">
    <location>
        <position position="9"/>
    </location>
</feature>
<dbReference type="InterPro" id="IPR036162">
    <property type="entry name" value="Resolvase-like_N_sf"/>
</dbReference>
<dbReference type="Proteomes" id="UP000290870">
    <property type="component" value="Unassembled WGS sequence"/>
</dbReference>
<dbReference type="GO" id="GO:0003677">
    <property type="term" value="F:DNA binding"/>
    <property type="evidence" value="ECO:0007669"/>
    <property type="project" value="UniProtKB-KW"/>
</dbReference>
<dbReference type="CDD" id="cd03768">
    <property type="entry name" value="SR_ResInv"/>
    <property type="match status" value="1"/>
</dbReference>
<feature type="domain" description="Resolvase/invertase-type recombinase catalytic" evidence="6">
    <location>
        <begin position="1"/>
        <end position="147"/>
    </location>
</feature>
<dbReference type="InterPro" id="IPR006119">
    <property type="entry name" value="Resolv_N"/>
</dbReference>
<dbReference type="Gene3D" id="3.40.50.1390">
    <property type="entry name" value="Resolvase, N-terminal catalytic domain"/>
    <property type="match status" value="1"/>
</dbReference>
<dbReference type="InterPro" id="IPR006118">
    <property type="entry name" value="Recombinase_CS"/>
</dbReference>
<dbReference type="RefSeq" id="WP_128986219.1">
    <property type="nucleotide sequence ID" value="NZ_PDJZ01000004.1"/>
</dbReference>
<evidence type="ECO:0000256" key="4">
    <source>
        <dbReference type="PIRSR" id="PIRSR606118-50"/>
    </source>
</evidence>
<keyword evidence="1" id="KW-0229">DNA integration</keyword>
<name>A0A4Q0ZEC3_9BACT</name>
<proteinExistence type="predicted"/>
<evidence type="ECO:0000256" key="5">
    <source>
        <dbReference type="PROSITE-ProRule" id="PRU10137"/>
    </source>
</evidence>
<gene>
    <name evidence="7" type="ORF">CRU90_05215</name>
</gene>
<protein>
    <submittedName>
        <fullName evidence="7">Resolvase</fullName>
    </submittedName>
</protein>
<organism evidence="7 8">
    <name type="scientific">Arcobacter cloacae</name>
    <dbReference type="NCBI Taxonomy" id="1054034"/>
    <lineage>
        <taxon>Bacteria</taxon>
        <taxon>Pseudomonadati</taxon>
        <taxon>Campylobacterota</taxon>
        <taxon>Epsilonproteobacteria</taxon>
        <taxon>Campylobacterales</taxon>
        <taxon>Arcobacteraceae</taxon>
        <taxon>Arcobacter</taxon>
    </lineage>
</organism>
<dbReference type="PANTHER" id="PTHR30461">
    <property type="entry name" value="DNA-INVERTASE FROM LAMBDOID PROPHAGE"/>
    <property type="match status" value="1"/>
</dbReference>